<proteinExistence type="predicted"/>
<dbReference type="PROSITE" id="PS51384">
    <property type="entry name" value="FAD_FR"/>
    <property type="match status" value="1"/>
</dbReference>
<dbReference type="PANTHER" id="PTHR43513">
    <property type="entry name" value="DIHYDROOROTATE DEHYDROGENASE B (NAD(+)), ELECTRON TRANSFER SUBUNIT"/>
    <property type="match status" value="1"/>
</dbReference>
<dbReference type="EMBL" id="UOGG01000102">
    <property type="protein sequence ID" value="VAX30208.1"/>
    <property type="molecule type" value="Genomic_DNA"/>
</dbReference>
<dbReference type="CDD" id="cd06219">
    <property type="entry name" value="DHOD_e_trans_like1"/>
    <property type="match status" value="1"/>
</dbReference>
<sequence length="188" mass="20319">MFKIVDKQELTAGVFRYEVEAPEVVQKAQAGQFVILRLNEHGERFPITIADWDSEQGTLTLFVQARGKSSVEMSRMSTGDSILDLVGPLGLATEIEKFGTVVLVGGGFGIAAIHPIAKALTLAGNKTISIMGARNRDLLIMLDEMRRVSTEVRMATDDGSLGTCGLVTDILNDMIKKGEPIDRVIAIG</sequence>
<dbReference type="SUPFAM" id="SSF63380">
    <property type="entry name" value="Riboflavin synthase domain-like"/>
    <property type="match status" value="1"/>
</dbReference>
<dbReference type="Gene3D" id="2.40.30.10">
    <property type="entry name" value="Translation factors"/>
    <property type="match status" value="1"/>
</dbReference>
<dbReference type="InterPro" id="IPR017927">
    <property type="entry name" value="FAD-bd_FR_type"/>
</dbReference>
<gene>
    <name evidence="2" type="ORF">MNBD_NITROSPINAE05-492</name>
</gene>
<dbReference type="PANTHER" id="PTHR43513:SF3">
    <property type="entry name" value="DIHYDROOROTATE DEHYDROGENASE B (NAD(+)), ELECTRON TRANSFER SUBUNIT-RELATED"/>
    <property type="match status" value="1"/>
</dbReference>
<organism evidence="2">
    <name type="scientific">hydrothermal vent metagenome</name>
    <dbReference type="NCBI Taxonomy" id="652676"/>
    <lineage>
        <taxon>unclassified sequences</taxon>
        <taxon>metagenomes</taxon>
        <taxon>ecological metagenomes</taxon>
    </lineage>
</organism>
<dbReference type="InterPro" id="IPR050353">
    <property type="entry name" value="PyrK_electron_transfer"/>
</dbReference>
<evidence type="ECO:0000259" key="1">
    <source>
        <dbReference type="PROSITE" id="PS51384"/>
    </source>
</evidence>
<feature type="domain" description="FAD-binding FR-type" evidence="1">
    <location>
        <begin position="1"/>
        <end position="95"/>
    </location>
</feature>
<dbReference type="GO" id="GO:0016491">
    <property type="term" value="F:oxidoreductase activity"/>
    <property type="evidence" value="ECO:0007669"/>
    <property type="project" value="InterPro"/>
</dbReference>
<feature type="non-terminal residue" evidence="2">
    <location>
        <position position="188"/>
    </location>
</feature>
<reference evidence="2" key="1">
    <citation type="submission" date="2018-06" db="EMBL/GenBank/DDBJ databases">
        <authorList>
            <person name="Zhirakovskaya E."/>
        </authorList>
    </citation>
    <scope>NUCLEOTIDE SEQUENCE</scope>
</reference>
<dbReference type="SUPFAM" id="SSF52343">
    <property type="entry name" value="Ferredoxin reductase-like, C-terminal NADP-linked domain"/>
    <property type="match status" value="1"/>
</dbReference>
<dbReference type="InterPro" id="IPR017938">
    <property type="entry name" value="Riboflavin_synthase-like_b-brl"/>
</dbReference>
<dbReference type="AlphaFoldDB" id="A0A3B1D2H1"/>
<name>A0A3B1D2H1_9ZZZZ</name>
<dbReference type="InterPro" id="IPR039261">
    <property type="entry name" value="FNR_nucleotide-bd"/>
</dbReference>
<dbReference type="Gene3D" id="3.40.50.80">
    <property type="entry name" value="Nucleotide-binding domain of ferredoxin-NADP reductase (FNR) module"/>
    <property type="match status" value="1"/>
</dbReference>
<evidence type="ECO:0000313" key="2">
    <source>
        <dbReference type="EMBL" id="VAX30208.1"/>
    </source>
</evidence>
<protein>
    <submittedName>
        <fullName evidence="2">NADH-dependent reduced ferredoxin:NADP+ oxidoreductase subunit A</fullName>
    </submittedName>
</protein>
<dbReference type="NCBIfam" id="NF004862">
    <property type="entry name" value="PRK06222.1"/>
    <property type="match status" value="1"/>
</dbReference>
<accession>A0A3B1D2H1</accession>